<sequence length="152" mass="17233">MTRTSNVSVAESRWAIGEMRLLVARHSSILTRRPRVLGTSTKAWGVVTNDVELSKWIDALQTDDVLSSDTRKKLFKPNQESCGCGWEVFSFSEGCRCIGHGGTVRGYTSKLWWFPNDDALLVVLANYDSFQYDMLNALKELMYREATTQDAR</sequence>
<gene>
    <name evidence="1" type="ORF">HG15A2_48320</name>
</gene>
<dbReference type="Gene3D" id="3.40.710.10">
    <property type="entry name" value="DD-peptidase/beta-lactamase superfamily"/>
    <property type="match status" value="1"/>
</dbReference>
<accession>A0A517N2X8</accession>
<evidence type="ECO:0008006" key="3">
    <source>
        <dbReference type="Google" id="ProtNLM"/>
    </source>
</evidence>
<keyword evidence="2" id="KW-1185">Reference proteome</keyword>
<dbReference type="Proteomes" id="UP000319852">
    <property type="component" value="Chromosome"/>
</dbReference>
<dbReference type="InterPro" id="IPR012338">
    <property type="entry name" value="Beta-lactam/transpept-like"/>
</dbReference>
<organism evidence="1 2">
    <name type="scientific">Adhaeretor mobilis</name>
    <dbReference type="NCBI Taxonomy" id="1930276"/>
    <lineage>
        <taxon>Bacteria</taxon>
        <taxon>Pseudomonadati</taxon>
        <taxon>Planctomycetota</taxon>
        <taxon>Planctomycetia</taxon>
        <taxon>Pirellulales</taxon>
        <taxon>Lacipirellulaceae</taxon>
        <taxon>Adhaeretor</taxon>
    </lineage>
</organism>
<reference evidence="1 2" key="1">
    <citation type="submission" date="2019-02" db="EMBL/GenBank/DDBJ databases">
        <title>Deep-cultivation of Planctomycetes and their phenomic and genomic characterization uncovers novel biology.</title>
        <authorList>
            <person name="Wiegand S."/>
            <person name="Jogler M."/>
            <person name="Boedeker C."/>
            <person name="Pinto D."/>
            <person name="Vollmers J."/>
            <person name="Rivas-Marin E."/>
            <person name="Kohn T."/>
            <person name="Peeters S.H."/>
            <person name="Heuer A."/>
            <person name="Rast P."/>
            <person name="Oberbeckmann S."/>
            <person name="Bunk B."/>
            <person name="Jeske O."/>
            <person name="Meyerdierks A."/>
            <person name="Storesund J.E."/>
            <person name="Kallscheuer N."/>
            <person name="Luecker S."/>
            <person name="Lage O.M."/>
            <person name="Pohl T."/>
            <person name="Merkel B.J."/>
            <person name="Hornburger P."/>
            <person name="Mueller R.-W."/>
            <person name="Bruemmer F."/>
            <person name="Labrenz M."/>
            <person name="Spormann A.M."/>
            <person name="Op den Camp H."/>
            <person name="Overmann J."/>
            <person name="Amann R."/>
            <person name="Jetten M.S.M."/>
            <person name="Mascher T."/>
            <person name="Medema M.H."/>
            <person name="Devos D.P."/>
            <person name="Kaster A.-K."/>
            <person name="Ovreas L."/>
            <person name="Rohde M."/>
            <person name="Galperin M.Y."/>
            <person name="Jogler C."/>
        </authorList>
    </citation>
    <scope>NUCLEOTIDE SEQUENCE [LARGE SCALE GENOMIC DNA]</scope>
    <source>
        <strain evidence="1 2">HG15A2</strain>
    </source>
</reference>
<proteinExistence type="predicted"/>
<dbReference type="AlphaFoldDB" id="A0A517N2X8"/>
<dbReference type="OrthoDB" id="284523at2"/>
<dbReference type="RefSeq" id="WP_145063676.1">
    <property type="nucleotide sequence ID" value="NZ_CP036263.1"/>
</dbReference>
<evidence type="ECO:0000313" key="1">
    <source>
        <dbReference type="EMBL" id="QDT01490.1"/>
    </source>
</evidence>
<dbReference type="SUPFAM" id="SSF56601">
    <property type="entry name" value="beta-lactamase/transpeptidase-like"/>
    <property type="match status" value="1"/>
</dbReference>
<dbReference type="EMBL" id="CP036263">
    <property type="protein sequence ID" value="QDT01490.1"/>
    <property type="molecule type" value="Genomic_DNA"/>
</dbReference>
<evidence type="ECO:0000313" key="2">
    <source>
        <dbReference type="Proteomes" id="UP000319852"/>
    </source>
</evidence>
<name>A0A517N2X8_9BACT</name>
<dbReference type="KEGG" id="amob:HG15A2_48320"/>
<protein>
    <recommendedName>
        <fullName evidence="3">Beta-lactamase-related domain-containing protein</fullName>
    </recommendedName>
</protein>